<dbReference type="InParanoid" id="A0A665TWL1"/>
<keyword evidence="7" id="KW-0969">Cilium</keyword>
<evidence type="ECO:0000256" key="3">
    <source>
        <dbReference type="ARBA" id="ARBA00009071"/>
    </source>
</evidence>
<reference evidence="12" key="3">
    <citation type="submission" date="2025-09" db="UniProtKB">
        <authorList>
            <consortium name="Ensembl"/>
        </authorList>
    </citation>
    <scope>IDENTIFICATION</scope>
</reference>
<evidence type="ECO:0000256" key="8">
    <source>
        <dbReference type="ARBA" id="ARBA00023212"/>
    </source>
</evidence>
<comment type="subcellular location">
    <subcellularLocation>
        <location evidence="2">Cytoplasm</location>
        <location evidence="2">Cytoskeleton</location>
        <location evidence="2">Flagellum axoneme</location>
    </subcellularLocation>
</comment>
<comment type="similarity">
    <text evidence="3">Belongs to the DRC10 family.</text>
</comment>
<reference evidence="12" key="2">
    <citation type="submission" date="2025-08" db="UniProtKB">
        <authorList>
            <consortium name="Ensembl"/>
        </authorList>
    </citation>
    <scope>IDENTIFICATION</scope>
</reference>
<keyword evidence="6" id="KW-0282">Flagellum</keyword>
<sequence length="408" mass="47396">FYALVFVMFHLFLLSSMSEKGATALVQTQLDDSPKIRKRSQKKQLSLEAQRISRTLENCIGQMEIVAALPAILHLNSESAVVDEDLSGLLRKHQILSDKLETLQGFKQKSEGEDEEARTRAKAQLEKEFKNSVRDLLRLVRAHPHAIFYLRSEGGMEVGECENKLIRELKMFHSHMSVKLLTSVQEEQQLIFQKPAPPSPPQNLQHIALQEEKITAARKEIDERIYLEKNEIIKLEHSLQENNPQEVSVSFAAKQPHIMLSEKQASMKQEMDQLNVQLNNLILENRRAEKALKETCEKVETEIEFLLQRFDAEMEENQAELELNTIENEREEEELSRLEKPFSVLEEEYNDILEKRQLAEEKREQEMRELALKTRTAILAQAWWRGYSTRKALKNKVKSKKAKKGKKK</sequence>
<reference evidence="12" key="1">
    <citation type="submission" date="2021-04" db="EMBL/GenBank/DDBJ databases">
        <authorList>
            <consortium name="Wellcome Sanger Institute Data Sharing"/>
        </authorList>
    </citation>
    <scope>NUCLEOTIDE SEQUENCE [LARGE SCALE GENOMIC DNA]</scope>
</reference>
<protein>
    <recommendedName>
        <fullName evidence="4">Dynein regulatory complex protein 10</fullName>
    </recommendedName>
</protein>
<dbReference type="AlphaFoldDB" id="A0A665TWL1"/>
<evidence type="ECO:0000256" key="9">
    <source>
        <dbReference type="ARBA" id="ARBA00023273"/>
    </source>
</evidence>
<keyword evidence="13" id="KW-1185">Reference proteome</keyword>
<feature type="coiled-coil region" evidence="10">
    <location>
        <begin position="264"/>
        <end position="369"/>
    </location>
</feature>
<accession>A0A665TWL1</accession>
<dbReference type="InterPro" id="IPR042815">
    <property type="entry name" value="DRC10"/>
</dbReference>
<keyword evidence="5" id="KW-0963">Cytoplasm</keyword>
<evidence type="ECO:0000313" key="13">
    <source>
        <dbReference type="Proteomes" id="UP000472264"/>
    </source>
</evidence>
<dbReference type="CDD" id="cd23767">
    <property type="entry name" value="IQCD"/>
    <property type="match status" value="1"/>
</dbReference>
<dbReference type="PANTHER" id="PTHR31598:SF1">
    <property type="entry name" value="DYNEIN REGULATORY COMPLEX PROTEIN 10"/>
    <property type="match status" value="1"/>
</dbReference>
<comment type="function">
    <text evidence="1">Component of the nexin-dynein regulatory complex (N-DRC), a key regulator of ciliary/flagellar motility which maintains the alignment and integrity of the distal axoneme and regulates microtubule sliding in motile axonemes.</text>
</comment>
<keyword evidence="11" id="KW-0732">Signal</keyword>
<evidence type="ECO:0000256" key="11">
    <source>
        <dbReference type="SAM" id="SignalP"/>
    </source>
</evidence>
<evidence type="ECO:0000256" key="10">
    <source>
        <dbReference type="SAM" id="Coils"/>
    </source>
</evidence>
<dbReference type="Ensembl" id="ENSENLT00000012082.1">
    <property type="protein sequence ID" value="ENSENLP00000011577.1"/>
    <property type="gene ID" value="ENSENLG00000005581.1"/>
</dbReference>
<feature type="chain" id="PRO_5025359900" description="Dynein regulatory complex protein 10" evidence="11">
    <location>
        <begin position="19"/>
        <end position="408"/>
    </location>
</feature>
<dbReference type="OMA" id="LMLECQK"/>
<dbReference type="PANTHER" id="PTHR31598">
    <property type="entry name" value="IQ DOMAIN-CONTAINING PROTEIN D"/>
    <property type="match status" value="1"/>
</dbReference>
<evidence type="ECO:0000256" key="7">
    <source>
        <dbReference type="ARBA" id="ARBA00023069"/>
    </source>
</evidence>
<name>A0A665TWL1_ECHNA</name>
<feature type="signal peptide" evidence="11">
    <location>
        <begin position="1"/>
        <end position="18"/>
    </location>
</feature>
<evidence type="ECO:0000256" key="1">
    <source>
        <dbReference type="ARBA" id="ARBA00003029"/>
    </source>
</evidence>
<keyword evidence="10" id="KW-0175">Coiled coil</keyword>
<dbReference type="PROSITE" id="PS50096">
    <property type="entry name" value="IQ"/>
    <property type="match status" value="1"/>
</dbReference>
<evidence type="ECO:0000256" key="2">
    <source>
        <dbReference type="ARBA" id="ARBA00004611"/>
    </source>
</evidence>
<proteinExistence type="inferred from homology"/>
<keyword evidence="8" id="KW-0206">Cytoskeleton</keyword>
<evidence type="ECO:0000313" key="12">
    <source>
        <dbReference type="Ensembl" id="ENSENLP00000011577.1"/>
    </source>
</evidence>
<evidence type="ECO:0000256" key="6">
    <source>
        <dbReference type="ARBA" id="ARBA00022846"/>
    </source>
</evidence>
<organism evidence="12 13">
    <name type="scientific">Echeneis naucrates</name>
    <name type="common">Live sharksucker</name>
    <dbReference type="NCBI Taxonomy" id="173247"/>
    <lineage>
        <taxon>Eukaryota</taxon>
        <taxon>Metazoa</taxon>
        <taxon>Chordata</taxon>
        <taxon>Craniata</taxon>
        <taxon>Vertebrata</taxon>
        <taxon>Euteleostomi</taxon>
        <taxon>Actinopterygii</taxon>
        <taxon>Neopterygii</taxon>
        <taxon>Teleostei</taxon>
        <taxon>Neoteleostei</taxon>
        <taxon>Acanthomorphata</taxon>
        <taxon>Carangaria</taxon>
        <taxon>Carangiformes</taxon>
        <taxon>Echeneidae</taxon>
        <taxon>Echeneis</taxon>
    </lineage>
</organism>
<gene>
    <name evidence="12" type="primary">iqcd</name>
</gene>
<evidence type="ECO:0000256" key="4">
    <source>
        <dbReference type="ARBA" id="ARBA00021752"/>
    </source>
</evidence>
<evidence type="ECO:0000256" key="5">
    <source>
        <dbReference type="ARBA" id="ARBA00022490"/>
    </source>
</evidence>
<keyword evidence="9" id="KW-0966">Cell projection</keyword>
<dbReference type="Proteomes" id="UP000472264">
    <property type="component" value="Chromosome 9"/>
</dbReference>